<dbReference type="Pfam" id="PF02350">
    <property type="entry name" value="Epimerase_2"/>
    <property type="match status" value="1"/>
</dbReference>
<evidence type="ECO:0000313" key="2">
    <source>
        <dbReference type="EMBL" id="KKN72344.1"/>
    </source>
</evidence>
<proteinExistence type="predicted"/>
<dbReference type="InterPro" id="IPR029767">
    <property type="entry name" value="WecB-like"/>
</dbReference>
<name>A0A0F9SZF3_9ZZZZ</name>
<dbReference type="AlphaFoldDB" id="A0A0F9SZF3"/>
<dbReference type="CDD" id="cd03786">
    <property type="entry name" value="GTB_UDP-GlcNAc_2-Epimerase"/>
    <property type="match status" value="1"/>
</dbReference>
<dbReference type="PANTHER" id="PTHR43174:SF1">
    <property type="entry name" value="UDP-N-ACETYLGLUCOSAMINE 2-EPIMERASE"/>
    <property type="match status" value="1"/>
</dbReference>
<feature type="domain" description="UDP-N-acetylglucosamine 2-epimerase" evidence="1">
    <location>
        <begin position="24"/>
        <end position="351"/>
    </location>
</feature>
<protein>
    <recommendedName>
        <fullName evidence="1">UDP-N-acetylglucosamine 2-epimerase domain-containing protein</fullName>
    </recommendedName>
</protein>
<reference evidence="2" key="1">
    <citation type="journal article" date="2015" name="Nature">
        <title>Complex archaea that bridge the gap between prokaryotes and eukaryotes.</title>
        <authorList>
            <person name="Spang A."/>
            <person name="Saw J.H."/>
            <person name="Jorgensen S.L."/>
            <person name="Zaremba-Niedzwiedzka K."/>
            <person name="Martijn J."/>
            <person name="Lind A.E."/>
            <person name="van Eijk R."/>
            <person name="Schleper C."/>
            <person name="Guy L."/>
            <person name="Ettema T.J."/>
        </authorList>
    </citation>
    <scope>NUCLEOTIDE SEQUENCE</scope>
</reference>
<dbReference type="EMBL" id="LAZR01000364">
    <property type="protein sequence ID" value="KKN72344.1"/>
    <property type="molecule type" value="Genomic_DNA"/>
</dbReference>
<dbReference type="InterPro" id="IPR003331">
    <property type="entry name" value="UDP_GlcNAc_Epimerase_2_dom"/>
</dbReference>
<evidence type="ECO:0000259" key="1">
    <source>
        <dbReference type="Pfam" id="PF02350"/>
    </source>
</evidence>
<sequence length="357" mass="39631">MKVAIVIGTRPEIIKLSPVIRVLEKREIDFFILHTGQHYSYDLNWIFFQQLGLPDPKYNLNIGSHSPGRQVAKIIAGVETVLVSEQPDVVLVLGDTNSVFAGAFVASKLGLTVGHIEAGLRSYDRNMPEEINRILTDHCSDLLFAPTEEAVTILKGEGISENVFMTGNTIVDAVYQNLPRAKGLAREAFVLPEQYFLATVHRAENVDNRSRFLAVIQSLQAVAETWKVKVFYPIHPHAISKIKEFGISLQGLDILPPVDYLHFLDLEKSALAVLTDSGGVQEEACILGTPCVALRDNTERPETITVGSNVLVGVEPRRILEGLDYMLNKNNHWRNPFGDGKAAERIVDVLEKLDGRD</sequence>
<organism evidence="2">
    <name type="scientific">marine sediment metagenome</name>
    <dbReference type="NCBI Taxonomy" id="412755"/>
    <lineage>
        <taxon>unclassified sequences</taxon>
        <taxon>metagenomes</taxon>
        <taxon>ecological metagenomes</taxon>
    </lineage>
</organism>
<comment type="caution">
    <text evidence="2">The sequence shown here is derived from an EMBL/GenBank/DDBJ whole genome shotgun (WGS) entry which is preliminary data.</text>
</comment>
<gene>
    <name evidence="2" type="ORF">LCGC14_0411710</name>
</gene>
<dbReference type="NCBIfam" id="TIGR00236">
    <property type="entry name" value="wecB"/>
    <property type="match status" value="1"/>
</dbReference>
<dbReference type="SUPFAM" id="SSF53756">
    <property type="entry name" value="UDP-Glycosyltransferase/glycogen phosphorylase"/>
    <property type="match status" value="1"/>
</dbReference>
<dbReference type="PANTHER" id="PTHR43174">
    <property type="entry name" value="UDP-N-ACETYLGLUCOSAMINE 2-EPIMERASE"/>
    <property type="match status" value="1"/>
</dbReference>
<dbReference type="Gene3D" id="3.40.50.2000">
    <property type="entry name" value="Glycogen Phosphorylase B"/>
    <property type="match status" value="2"/>
</dbReference>
<accession>A0A0F9SZF3</accession>